<dbReference type="CDD" id="cd23767">
    <property type="entry name" value="IQCD"/>
    <property type="match status" value="1"/>
</dbReference>
<organism evidence="5 6">
    <name type="scientific">Coptis chinensis</name>
    <dbReference type="NCBI Taxonomy" id="261450"/>
    <lineage>
        <taxon>Eukaryota</taxon>
        <taxon>Viridiplantae</taxon>
        <taxon>Streptophyta</taxon>
        <taxon>Embryophyta</taxon>
        <taxon>Tracheophyta</taxon>
        <taxon>Spermatophyta</taxon>
        <taxon>Magnoliopsida</taxon>
        <taxon>Ranunculales</taxon>
        <taxon>Ranunculaceae</taxon>
        <taxon>Coptidoideae</taxon>
        <taxon>Coptis</taxon>
    </lineage>
</organism>
<feature type="compositionally biased region" description="Acidic residues" evidence="3">
    <location>
        <begin position="224"/>
        <end position="233"/>
    </location>
</feature>
<dbReference type="SUPFAM" id="SSF63491">
    <property type="entry name" value="BAG domain"/>
    <property type="match status" value="1"/>
</dbReference>
<dbReference type="Gene3D" id="1.20.58.120">
    <property type="entry name" value="BAG domain"/>
    <property type="match status" value="1"/>
</dbReference>
<gene>
    <name evidence="5" type="ORF">IFM89_025985</name>
</gene>
<proteinExistence type="predicted"/>
<dbReference type="PANTHER" id="PTHR33322">
    <property type="entry name" value="BAG DOMAIN CONTAINING PROTEIN, EXPRESSED"/>
    <property type="match status" value="1"/>
</dbReference>
<sequence length="303" mass="35414">MMDDPFFQHYWNQSPYLHREAPRSRRREPSVDNLGQTQTPKVIHIPVFGPEETEAVSKPVAATRIQKVFRGYLVRKCVKKIKGIKKEVDEIDKEVSVELFRRDDKKRLKVNELLMRLLLKLDSVRGVDSGVRDCRKAVIKKVIMLQERLDNVHDQTETNCKTQENWEIVDQVMQCESFGQISIEDDYCSAANQFECTEFEPLLVAKQVCAKELSSAEKENLEEAEHEEEDDSEEGKATMDRIVKENERLRRKVMLLCDSNKQQNNLIKALSKRVDHLEKDFKSEKAKSSRKRRQSLLAQELFF</sequence>
<dbReference type="InterPro" id="IPR036533">
    <property type="entry name" value="BAG_dom_sf"/>
</dbReference>
<evidence type="ECO:0000256" key="3">
    <source>
        <dbReference type="SAM" id="MobiDB-lite"/>
    </source>
</evidence>
<dbReference type="InterPro" id="IPR003103">
    <property type="entry name" value="BAG_domain"/>
</dbReference>
<name>A0A835I6D6_9MAGN</name>
<comment type="caution">
    <text evidence="5">The sequence shown here is derived from an EMBL/GenBank/DDBJ whole genome shotgun (WGS) entry which is preliminary data.</text>
</comment>
<dbReference type="Pfam" id="PF00612">
    <property type="entry name" value="IQ"/>
    <property type="match status" value="1"/>
</dbReference>
<evidence type="ECO:0000256" key="2">
    <source>
        <dbReference type="SAM" id="Coils"/>
    </source>
</evidence>
<dbReference type="Pfam" id="PF02179">
    <property type="entry name" value="BAG"/>
    <property type="match status" value="1"/>
</dbReference>
<dbReference type="SMART" id="SM00264">
    <property type="entry name" value="BAG"/>
    <property type="match status" value="1"/>
</dbReference>
<keyword evidence="1" id="KW-0143">Chaperone</keyword>
<dbReference type="AlphaFoldDB" id="A0A835I6D6"/>
<dbReference type="GO" id="GO:0009506">
    <property type="term" value="C:plasmodesma"/>
    <property type="evidence" value="ECO:0007669"/>
    <property type="project" value="TreeGrafter"/>
</dbReference>
<feature type="coiled-coil region" evidence="2">
    <location>
        <begin position="260"/>
        <end position="287"/>
    </location>
</feature>
<accession>A0A835I6D6</accession>
<evidence type="ECO:0000256" key="1">
    <source>
        <dbReference type="ARBA" id="ARBA00023186"/>
    </source>
</evidence>
<keyword evidence="6" id="KW-1185">Reference proteome</keyword>
<dbReference type="PANTHER" id="PTHR33322:SF4">
    <property type="entry name" value="BAG DOMAIN CONTAINING PROTEIN, EXPRESSED"/>
    <property type="match status" value="1"/>
</dbReference>
<feature type="domain" description="BAG" evidence="4">
    <location>
        <begin position="77"/>
        <end position="153"/>
    </location>
</feature>
<dbReference type="GO" id="GO:0006457">
    <property type="term" value="P:protein folding"/>
    <property type="evidence" value="ECO:0007669"/>
    <property type="project" value="TreeGrafter"/>
</dbReference>
<feature type="region of interest" description="Disordered" evidence="3">
    <location>
        <begin position="219"/>
        <end position="239"/>
    </location>
</feature>
<dbReference type="InterPro" id="IPR040400">
    <property type="entry name" value="BAG5/6/7/8"/>
</dbReference>
<evidence type="ECO:0000259" key="4">
    <source>
        <dbReference type="PROSITE" id="PS51035"/>
    </source>
</evidence>
<evidence type="ECO:0000313" key="6">
    <source>
        <dbReference type="Proteomes" id="UP000631114"/>
    </source>
</evidence>
<evidence type="ECO:0000313" key="5">
    <source>
        <dbReference type="EMBL" id="KAF9610952.1"/>
    </source>
</evidence>
<dbReference type="OrthoDB" id="1923217at2759"/>
<dbReference type="EMBL" id="JADFTS010000004">
    <property type="protein sequence ID" value="KAF9610952.1"/>
    <property type="molecule type" value="Genomic_DNA"/>
</dbReference>
<dbReference type="PROSITE" id="PS51035">
    <property type="entry name" value="BAG"/>
    <property type="match status" value="1"/>
</dbReference>
<keyword evidence="2" id="KW-0175">Coiled coil</keyword>
<dbReference type="PROSITE" id="PS50096">
    <property type="entry name" value="IQ"/>
    <property type="match status" value="1"/>
</dbReference>
<dbReference type="GO" id="GO:0051087">
    <property type="term" value="F:protein-folding chaperone binding"/>
    <property type="evidence" value="ECO:0007669"/>
    <property type="project" value="InterPro"/>
</dbReference>
<dbReference type="Proteomes" id="UP000631114">
    <property type="component" value="Unassembled WGS sequence"/>
</dbReference>
<reference evidence="5 6" key="1">
    <citation type="submission" date="2020-10" db="EMBL/GenBank/DDBJ databases">
        <title>The Coptis chinensis genome and diversification of protoberbering-type alkaloids.</title>
        <authorList>
            <person name="Wang B."/>
            <person name="Shu S."/>
            <person name="Song C."/>
            <person name="Liu Y."/>
        </authorList>
    </citation>
    <scope>NUCLEOTIDE SEQUENCE [LARGE SCALE GENOMIC DNA]</scope>
    <source>
        <strain evidence="5">HL-2020</strain>
        <tissue evidence="5">Leaf</tissue>
    </source>
</reference>
<dbReference type="InterPro" id="IPR000048">
    <property type="entry name" value="IQ_motif_EF-hand-BS"/>
</dbReference>
<protein>
    <recommendedName>
        <fullName evidence="4">BAG domain-containing protein</fullName>
    </recommendedName>
</protein>